<dbReference type="Pfam" id="PF08940">
    <property type="entry name" value="DUF1918"/>
    <property type="match status" value="1"/>
</dbReference>
<feature type="domain" description="DUF1918" evidence="1">
    <location>
        <begin position="2"/>
        <end position="58"/>
    </location>
</feature>
<dbReference type="InterPro" id="IPR015035">
    <property type="entry name" value="DUF1918"/>
</dbReference>
<name>A0ABV7SFT9_9ACTN</name>
<gene>
    <name evidence="2" type="ORF">ACFOZ0_21715</name>
</gene>
<keyword evidence="3" id="KW-1185">Reference proteome</keyword>
<proteinExistence type="predicted"/>
<dbReference type="SUPFAM" id="SSF50118">
    <property type="entry name" value="Cell growth inhibitor/plasmid maintenance toxic component"/>
    <property type="match status" value="1"/>
</dbReference>
<evidence type="ECO:0000259" key="1">
    <source>
        <dbReference type="Pfam" id="PF08940"/>
    </source>
</evidence>
<comment type="caution">
    <text evidence="2">The sequence shown here is derived from an EMBL/GenBank/DDBJ whole genome shotgun (WGS) entry which is preliminary data.</text>
</comment>
<dbReference type="RefSeq" id="WP_310765951.1">
    <property type="nucleotide sequence ID" value="NZ_JBHRWR010000016.1"/>
</dbReference>
<dbReference type="Gene3D" id="2.30.30.440">
    <property type="entry name" value="Domain of unknown function DUF1918"/>
    <property type="match status" value="1"/>
</dbReference>
<dbReference type="EMBL" id="JBHRWR010000016">
    <property type="protein sequence ID" value="MFC3575849.1"/>
    <property type="molecule type" value="Genomic_DNA"/>
</dbReference>
<evidence type="ECO:0000313" key="2">
    <source>
        <dbReference type="EMBL" id="MFC3575849.1"/>
    </source>
</evidence>
<protein>
    <submittedName>
        <fullName evidence="2">DUF1918 domain-containing protein</fullName>
    </submittedName>
</protein>
<dbReference type="Proteomes" id="UP001595701">
    <property type="component" value="Unassembled WGS sequence"/>
</dbReference>
<evidence type="ECO:0000313" key="3">
    <source>
        <dbReference type="Proteomes" id="UP001595701"/>
    </source>
</evidence>
<sequence length="76" mass="8444">MMQAHEGDVLRFTGRTVGTPEHHATVVEVLGRNGEPPYRVRYDDGHETEIYPGPGCVIETRTAHGAPSGHPRRDLR</sequence>
<organism evidence="2 3">
    <name type="scientific">Streptomyces yaanensis</name>
    <dbReference type="NCBI Taxonomy" id="1142239"/>
    <lineage>
        <taxon>Bacteria</taxon>
        <taxon>Bacillati</taxon>
        <taxon>Actinomycetota</taxon>
        <taxon>Actinomycetes</taxon>
        <taxon>Kitasatosporales</taxon>
        <taxon>Streptomycetaceae</taxon>
        <taxon>Streptomyces</taxon>
    </lineage>
</organism>
<accession>A0ABV7SFT9</accession>
<reference evidence="3" key="1">
    <citation type="journal article" date="2019" name="Int. J. Syst. Evol. Microbiol.">
        <title>The Global Catalogue of Microorganisms (GCM) 10K type strain sequencing project: providing services to taxonomists for standard genome sequencing and annotation.</title>
        <authorList>
            <consortium name="The Broad Institute Genomics Platform"/>
            <consortium name="The Broad Institute Genome Sequencing Center for Infectious Disease"/>
            <person name="Wu L."/>
            <person name="Ma J."/>
        </authorList>
    </citation>
    <scope>NUCLEOTIDE SEQUENCE [LARGE SCALE GENOMIC DNA]</scope>
    <source>
        <strain evidence="3">CGMCC 4.7035</strain>
    </source>
</reference>